<evidence type="ECO:0000313" key="4">
    <source>
        <dbReference type="Proteomes" id="UP000738349"/>
    </source>
</evidence>
<feature type="compositionally biased region" description="Low complexity" evidence="2">
    <location>
        <begin position="620"/>
        <end position="632"/>
    </location>
</feature>
<dbReference type="Proteomes" id="UP000738349">
    <property type="component" value="Unassembled WGS sequence"/>
</dbReference>
<feature type="non-terminal residue" evidence="3">
    <location>
        <position position="638"/>
    </location>
</feature>
<feature type="compositionally biased region" description="Acidic residues" evidence="2">
    <location>
        <begin position="96"/>
        <end position="105"/>
    </location>
</feature>
<gene>
    <name evidence="3" type="ORF">EDB81DRAFT_621808</name>
</gene>
<feature type="non-terminal residue" evidence="3">
    <location>
        <position position="1"/>
    </location>
</feature>
<name>A0A9P9FG06_9HYPO</name>
<sequence>TMTELPAGWSPTTISDHPEWTTNTWITTTSDGSSEPTIVPVLVGCPKCGGSGSGIVIFGWPRITGTLFSFPGFPKFSFPCIPLGCTIPPNTPGGEGGDDDGDDNDNSSRTDDDQSSTEEATTSTCTEEVTASDCLVACTTYTGQADTSANECTTWCTQTHTGCSATGITSTTEVEACGATGDGSCRSCGDGFASDGQDTGDDDDDSELLERRWSPTGEKEGNVGGCTNIKDIQFPEYPSGSDVFNWEAQIAAASPASPLAKVVRWYWSERVNCVFTLKGPTPKALYHPGQTPTGDRLPTIDHIYEKSFLRDYFRSIIDSSISNVQGTTGPDPVTKINCNDLEFYSDDGTGPVWLQKVFNTFPGAQRNPADHVHPTDAQFMNDLMGVDRYTNGQCKGFATDPNAVNTRTTSMDRPGIVVTRNSVWTNAQKWLDGKLEFLEKLALGVDLMNKAEAIEAMKRQNQRVWSRLQDMDDNARTCKHDSAVIDGVWSFAKTYQEYMKYRFDGGKSWSINDAIANAKTKILARIQTDIRNARRNKNRVSSEVSAWQRRYNDLNSRATWAVSITWDWTRVVKRQDDTSDGAACVLPTKTQTTSSASSSVVSSTQAASSQLGVTTSAEQTKSTATADATSTLPPTPSE</sequence>
<dbReference type="EMBL" id="JAGMUV010000004">
    <property type="protein sequence ID" value="KAH7161116.1"/>
    <property type="molecule type" value="Genomic_DNA"/>
</dbReference>
<accession>A0A9P9FG06</accession>
<keyword evidence="1" id="KW-0175">Coiled coil</keyword>
<dbReference type="OrthoDB" id="5084844at2759"/>
<feature type="compositionally biased region" description="Basic and acidic residues" evidence="2">
    <location>
        <begin position="208"/>
        <end position="220"/>
    </location>
</feature>
<feature type="region of interest" description="Disordered" evidence="2">
    <location>
        <begin position="88"/>
        <end position="124"/>
    </location>
</feature>
<dbReference type="AlphaFoldDB" id="A0A9P9FG06"/>
<feature type="region of interest" description="Disordered" evidence="2">
    <location>
        <begin position="592"/>
        <end position="638"/>
    </location>
</feature>
<reference evidence="3" key="1">
    <citation type="journal article" date="2021" name="Nat. Commun.">
        <title>Genetic determinants of endophytism in the Arabidopsis root mycobiome.</title>
        <authorList>
            <person name="Mesny F."/>
            <person name="Miyauchi S."/>
            <person name="Thiergart T."/>
            <person name="Pickel B."/>
            <person name="Atanasova L."/>
            <person name="Karlsson M."/>
            <person name="Huettel B."/>
            <person name="Barry K.W."/>
            <person name="Haridas S."/>
            <person name="Chen C."/>
            <person name="Bauer D."/>
            <person name="Andreopoulos W."/>
            <person name="Pangilinan J."/>
            <person name="LaButti K."/>
            <person name="Riley R."/>
            <person name="Lipzen A."/>
            <person name="Clum A."/>
            <person name="Drula E."/>
            <person name="Henrissat B."/>
            <person name="Kohler A."/>
            <person name="Grigoriev I.V."/>
            <person name="Martin F.M."/>
            <person name="Hacquard S."/>
        </authorList>
    </citation>
    <scope>NUCLEOTIDE SEQUENCE</scope>
    <source>
        <strain evidence="3">MPI-CAGE-AT-0147</strain>
    </source>
</reference>
<feature type="compositionally biased region" description="Low complexity" evidence="2">
    <location>
        <begin position="592"/>
        <end position="610"/>
    </location>
</feature>
<comment type="caution">
    <text evidence="3">The sequence shown here is derived from an EMBL/GenBank/DDBJ whole genome shotgun (WGS) entry which is preliminary data.</text>
</comment>
<keyword evidence="4" id="KW-1185">Reference proteome</keyword>
<feature type="compositionally biased region" description="Acidic residues" evidence="2">
    <location>
        <begin position="198"/>
        <end position="207"/>
    </location>
</feature>
<feature type="region of interest" description="Disordered" evidence="2">
    <location>
        <begin position="195"/>
        <end position="220"/>
    </location>
</feature>
<protein>
    <submittedName>
        <fullName evidence="3">Uncharacterized protein</fullName>
    </submittedName>
</protein>
<evidence type="ECO:0000256" key="2">
    <source>
        <dbReference type="SAM" id="MobiDB-lite"/>
    </source>
</evidence>
<proteinExistence type="predicted"/>
<evidence type="ECO:0000313" key="3">
    <source>
        <dbReference type="EMBL" id="KAH7161116.1"/>
    </source>
</evidence>
<organism evidence="3 4">
    <name type="scientific">Dactylonectria macrodidyma</name>
    <dbReference type="NCBI Taxonomy" id="307937"/>
    <lineage>
        <taxon>Eukaryota</taxon>
        <taxon>Fungi</taxon>
        <taxon>Dikarya</taxon>
        <taxon>Ascomycota</taxon>
        <taxon>Pezizomycotina</taxon>
        <taxon>Sordariomycetes</taxon>
        <taxon>Hypocreomycetidae</taxon>
        <taxon>Hypocreales</taxon>
        <taxon>Nectriaceae</taxon>
        <taxon>Dactylonectria</taxon>
    </lineage>
</organism>
<evidence type="ECO:0000256" key="1">
    <source>
        <dbReference type="SAM" id="Coils"/>
    </source>
</evidence>
<feature type="coiled-coil region" evidence="1">
    <location>
        <begin position="523"/>
        <end position="550"/>
    </location>
</feature>